<dbReference type="InterPro" id="IPR058922">
    <property type="entry name" value="WHD_DRP"/>
</dbReference>
<dbReference type="Pfam" id="PF23598">
    <property type="entry name" value="LRR_14"/>
    <property type="match status" value="1"/>
</dbReference>
<dbReference type="OrthoDB" id="1053178at2759"/>
<keyword evidence="10" id="KW-1185">Reference proteome</keyword>
<gene>
    <name evidence="9" type="ORF">L484_006276</name>
</gene>
<dbReference type="SUPFAM" id="SSF52540">
    <property type="entry name" value="P-loop containing nucleoside triphosphate hydrolases"/>
    <property type="match status" value="1"/>
</dbReference>
<evidence type="ECO:0000256" key="1">
    <source>
        <dbReference type="ARBA" id="ARBA00022737"/>
    </source>
</evidence>
<keyword evidence="1" id="KW-0677">Repeat</keyword>
<dbReference type="Gene3D" id="3.80.10.10">
    <property type="entry name" value="Ribonuclease Inhibitor"/>
    <property type="match status" value="1"/>
</dbReference>
<dbReference type="InterPro" id="IPR002182">
    <property type="entry name" value="NB-ARC"/>
</dbReference>
<proteinExistence type="predicted"/>
<dbReference type="Gene3D" id="1.10.8.430">
    <property type="entry name" value="Helical domain of apoptotic protease-activating factors"/>
    <property type="match status" value="1"/>
</dbReference>
<evidence type="ECO:0000259" key="5">
    <source>
        <dbReference type="Pfam" id="PF00931"/>
    </source>
</evidence>
<dbReference type="PRINTS" id="PR00364">
    <property type="entry name" value="DISEASERSIST"/>
</dbReference>
<dbReference type="Pfam" id="PF18052">
    <property type="entry name" value="Rx_N"/>
    <property type="match status" value="1"/>
</dbReference>
<dbReference type="InterPro" id="IPR036388">
    <property type="entry name" value="WH-like_DNA-bd_sf"/>
</dbReference>
<evidence type="ECO:0000313" key="9">
    <source>
        <dbReference type="EMBL" id="EXB54528.1"/>
    </source>
</evidence>
<dbReference type="InterPro" id="IPR042197">
    <property type="entry name" value="Apaf_helical"/>
</dbReference>
<dbReference type="InterPro" id="IPR041118">
    <property type="entry name" value="Rx_N"/>
</dbReference>
<evidence type="ECO:0000313" key="10">
    <source>
        <dbReference type="Proteomes" id="UP000030645"/>
    </source>
</evidence>
<feature type="domain" description="Disease resistance protein winged helix" evidence="7">
    <location>
        <begin position="444"/>
        <end position="513"/>
    </location>
</feature>
<dbReference type="Gene3D" id="1.10.10.10">
    <property type="entry name" value="Winged helix-like DNA-binding domain superfamily/Winged helix DNA-binding domain"/>
    <property type="match status" value="1"/>
</dbReference>
<feature type="region of interest" description="Disordered" evidence="4">
    <location>
        <begin position="139"/>
        <end position="159"/>
    </location>
</feature>
<dbReference type="Pfam" id="PF00931">
    <property type="entry name" value="NB-ARC"/>
    <property type="match status" value="1"/>
</dbReference>
<dbReference type="PANTHER" id="PTHR23155:SF1052">
    <property type="entry name" value="DISEASE RESISTANCE PROTEIN RPM1"/>
    <property type="match status" value="1"/>
</dbReference>
<dbReference type="EMBL" id="KE344189">
    <property type="protein sequence ID" value="EXB54528.1"/>
    <property type="molecule type" value="Genomic_DNA"/>
</dbReference>
<dbReference type="PANTHER" id="PTHR23155">
    <property type="entry name" value="DISEASE RESISTANCE PROTEIN RP"/>
    <property type="match status" value="1"/>
</dbReference>
<protein>
    <submittedName>
        <fullName evidence="9">Disease resistance protein RPM1</fullName>
    </submittedName>
</protein>
<keyword evidence="3" id="KW-0611">Plant defense</keyword>
<dbReference type="AlphaFoldDB" id="W9R4T3"/>
<dbReference type="InterPro" id="IPR032675">
    <property type="entry name" value="LRR_dom_sf"/>
</dbReference>
<dbReference type="InterPro" id="IPR038005">
    <property type="entry name" value="RX-like_CC"/>
</dbReference>
<feature type="domain" description="Disease resistance N-terminal" evidence="6">
    <location>
        <begin position="5"/>
        <end position="97"/>
    </location>
</feature>
<dbReference type="InterPro" id="IPR027417">
    <property type="entry name" value="P-loop_NTPase"/>
</dbReference>
<dbReference type="InterPro" id="IPR044974">
    <property type="entry name" value="Disease_R_plants"/>
</dbReference>
<reference evidence="10" key="1">
    <citation type="submission" date="2013-01" db="EMBL/GenBank/DDBJ databases">
        <title>Draft Genome Sequence of a Mulberry Tree, Morus notabilis C.K. Schneid.</title>
        <authorList>
            <person name="He N."/>
            <person name="Zhao S."/>
        </authorList>
    </citation>
    <scope>NUCLEOTIDE SEQUENCE</scope>
</reference>
<evidence type="ECO:0000256" key="2">
    <source>
        <dbReference type="ARBA" id="ARBA00022741"/>
    </source>
</evidence>
<dbReference type="FunFam" id="3.40.50.300:FF:001091">
    <property type="entry name" value="Probable disease resistance protein At1g61300"/>
    <property type="match status" value="1"/>
</dbReference>
<dbReference type="InterPro" id="IPR055414">
    <property type="entry name" value="LRR_R13L4/SHOC2-like"/>
</dbReference>
<evidence type="ECO:0000259" key="8">
    <source>
        <dbReference type="Pfam" id="PF23598"/>
    </source>
</evidence>
<evidence type="ECO:0000259" key="7">
    <source>
        <dbReference type="Pfam" id="PF23559"/>
    </source>
</evidence>
<evidence type="ECO:0000256" key="4">
    <source>
        <dbReference type="SAM" id="MobiDB-lite"/>
    </source>
</evidence>
<dbReference type="SUPFAM" id="SSF52058">
    <property type="entry name" value="L domain-like"/>
    <property type="match status" value="1"/>
</dbReference>
<dbReference type="GO" id="GO:0098542">
    <property type="term" value="P:defense response to other organism"/>
    <property type="evidence" value="ECO:0007669"/>
    <property type="project" value="TreeGrafter"/>
</dbReference>
<dbReference type="eggNOG" id="KOG4658">
    <property type="taxonomic scope" value="Eukaryota"/>
</dbReference>
<dbReference type="Gene3D" id="3.40.50.300">
    <property type="entry name" value="P-loop containing nucleotide triphosphate hydrolases"/>
    <property type="match status" value="1"/>
</dbReference>
<evidence type="ECO:0000259" key="6">
    <source>
        <dbReference type="Pfam" id="PF18052"/>
    </source>
</evidence>
<dbReference type="Proteomes" id="UP000030645">
    <property type="component" value="Unassembled WGS sequence"/>
</dbReference>
<dbReference type="GO" id="GO:0043531">
    <property type="term" value="F:ADP binding"/>
    <property type="evidence" value="ECO:0007669"/>
    <property type="project" value="InterPro"/>
</dbReference>
<keyword evidence="2" id="KW-0547">Nucleotide-binding</keyword>
<dbReference type="CDD" id="cd14798">
    <property type="entry name" value="RX-CC_like"/>
    <property type="match status" value="1"/>
</dbReference>
<sequence length="941" mass="108184">MSETFLTPVIEKLVELLADEVGLLKGVHKEVKSLKDELEILQPFLKDAEAKSEKGEISEAAQIWLKQLREKADCIEDVVDEYLRHLSQRGQQQRHGFVRSLRKMGQIIKALKPRHDIASEIRDIKESLREIKERGQSYGLRPFEQGSSRGSTTSSTSDAAGLTSRLSSLFIEDDELVGIESTSKMLITSLVEEPSARTVISLVGEGGIGKTTLANKIFNDEEVKGHFDCHVWVTVSQSYDIDKILRIMKKKICPKVGQPAEEEIFTIEELISLLRQFLETKRYVVVFDDVWKTEFWDVIKHALPNNNNGSRIIVTARNSAVVDSFKETPFDVVHELKPWSSELAWELFCKNAFRYESQGKCPQELEDLSRRFVSKCQGLPLVIVAVAGLLSKKEKTKLEWRSVLDNLNDEFEKNPQLANVSRILSFSYHDLPYHLKTCLLYFAIFPEDYSILEGRLYTLWIAEGFIQLRRNKTPEQVAKEYLSELIGRNLVSFEIRHGIEKQCHVHDLIRDLILARVDEFSFCQILEDNKLRFEGKSRRVSIYGTTKDVLESVAGFKMRSLFLFNVDGFNKSFVVSLFERFKLLKVLDFEYAPLDDLPSEVGSLFHLKYLNLRGTTIKTLPRTIGKLQNLEVLNISQTQIKELPDEIKKLQNLRYLLSFCHVDNKESEYSFDSFYGVGIREGIGCLEKLLTLHLVEPRVGGVDFVKELEKLQKLKTLGIGKLTAEMGKALAASLEKMKGLEKLYAYSKDEGEILDLKGIICPPFLWHVSLQCRFQEFPDWLSKLENLKELNLRFSRLADEPLKWLKHLPNLVFLLLYKAYDGEELHFEEGGFLKLKQLKLRDLEGLKVMKIDKGALPLLEKFAFGPSPLMKEMPSGIEHLTNLKSLDFRNMSREFVVSLQPNVGPDYWKIKNTPSVTFWHKRERYKLGSSELLQRLQELGN</sequence>
<dbReference type="Gene3D" id="1.20.5.4130">
    <property type="match status" value="1"/>
</dbReference>
<evidence type="ECO:0000256" key="3">
    <source>
        <dbReference type="ARBA" id="ARBA00022821"/>
    </source>
</evidence>
<feature type="domain" description="Disease resistance R13L4/SHOC-2-like LRR" evidence="8">
    <location>
        <begin position="558"/>
        <end position="889"/>
    </location>
</feature>
<organism evidence="9 10">
    <name type="scientific">Morus notabilis</name>
    <dbReference type="NCBI Taxonomy" id="981085"/>
    <lineage>
        <taxon>Eukaryota</taxon>
        <taxon>Viridiplantae</taxon>
        <taxon>Streptophyta</taxon>
        <taxon>Embryophyta</taxon>
        <taxon>Tracheophyta</taxon>
        <taxon>Spermatophyta</taxon>
        <taxon>Magnoliopsida</taxon>
        <taxon>eudicotyledons</taxon>
        <taxon>Gunneridae</taxon>
        <taxon>Pentapetalae</taxon>
        <taxon>rosids</taxon>
        <taxon>fabids</taxon>
        <taxon>Rosales</taxon>
        <taxon>Moraceae</taxon>
        <taxon>Moreae</taxon>
        <taxon>Morus</taxon>
    </lineage>
</organism>
<feature type="domain" description="NB-ARC" evidence="5">
    <location>
        <begin position="182"/>
        <end position="356"/>
    </location>
</feature>
<accession>W9R4T3</accession>
<feature type="compositionally biased region" description="Low complexity" evidence="4">
    <location>
        <begin position="146"/>
        <end position="159"/>
    </location>
</feature>
<name>W9R4T3_9ROSA</name>
<dbReference type="FunFam" id="1.10.10.10:FF:000322">
    <property type="entry name" value="Probable disease resistance protein At1g63360"/>
    <property type="match status" value="1"/>
</dbReference>
<dbReference type="Pfam" id="PF23559">
    <property type="entry name" value="WHD_DRP"/>
    <property type="match status" value="1"/>
</dbReference>
<dbReference type="KEGG" id="mnt:21389708"/>